<keyword evidence="4" id="KW-0238">DNA-binding</keyword>
<dbReference type="InterPro" id="IPR009057">
    <property type="entry name" value="Homeodomain-like_sf"/>
</dbReference>
<dbReference type="InterPro" id="IPR058031">
    <property type="entry name" value="AAA_lid_NorR"/>
</dbReference>
<organism evidence="9 10">
    <name type="scientific">Putridiphycobacter roseus</name>
    <dbReference type="NCBI Taxonomy" id="2219161"/>
    <lineage>
        <taxon>Bacteria</taxon>
        <taxon>Pseudomonadati</taxon>
        <taxon>Bacteroidota</taxon>
        <taxon>Flavobacteriia</taxon>
        <taxon>Flavobacteriales</taxon>
        <taxon>Crocinitomicaceae</taxon>
        <taxon>Putridiphycobacter</taxon>
    </lineage>
</organism>
<gene>
    <name evidence="9" type="ORF">DNU06_02660</name>
</gene>
<evidence type="ECO:0000259" key="7">
    <source>
        <dbReference type="PROSITE" id="PS50045"/>
    </source>
</evidence>
<feature type="domain" description="Response regulatory" evidence="8">
    <location>
        <begin position="8"/>
        <end position="122"/>
    </location>
</feature>
<dbReference type="SUPFAM" id="SSF46689">
    <property type="entry name" value="Homeodomain-like"/>
    <property type="match status" value="1"/>
</dbReference>
<evidence type="ECO:0000256" key="2">
    <source>
        <dbReference type="ARBA" id="ARBA00022840"/>
    </source>
</evidence>
<dbReference type="InterPro" id="IPR025944">
    <property type="entry name" value="Sigma_54_int_dom_CS"/>
</dbReference>
<feature type="domain" description="Sigma-54 factor interaction" evidence="7">
    <location>
        <begin position="143"/>
        <end position="372"/>
    </location>
</feature>
<dbReference type="Pfam" id="PF25601">
    <property type="entry name" value="AAA_lid_14"/>
    <property type="match status" value="1"/>
</dbReference>
<dbReference type="SUPFAM" id="SSF52172">
    <property type="entry name" value="CheY-like"/>
    <property type="match status" value="1"/>
</dbReference>
<dbReference type="Gene3D" id="3.40.50.300">
    <property type="entry name" value="P-loop containing nucleotide triphosphate hydrolases"/>
    <property type="match status" value="1"/>
</dbReference>
<dbReference type="PANTHER" id="PTHR32071">
    <property type="entry name" value="TRANSCRIPTIONAL REGULATORY PROTEIN"/>
    <property type="match status" value="1"/>
</dbReference>
<keyword evidence="5" id="KW-0804">Transcription</keyword>
<dbReference type="FunFam" id="3.40.50.300:FF:000006">
    <property type="entry name" value="DNA-binding transcriptional regulator NtrC"/>
    <property type="match status" value="1"/>
</dbReference>
<evidence type="ECO:0000256" key="3">
    <source>
        <dbReference type="ARBA" id="ARBA00023015"/>
    </source>
</evidence>
<dbReference type="Gene3D" id="1.10.10.60">
    <property type="entry name" value="Homeodomain-like"/>
    <property type="match status" value="1"/>
</dbReference>
<evidence type="ECO:0000256" key="6">
    <source>
        <dbReference type="PROSITE-ProRule" id="PRU00169"/>
    </source>
</evidence>
<dbReference type="PRINTS" id="PR01590">
    <property type="entry name" value="HTHFIS"/>
</dbReference>
<dbReference type="InterPro" id="IPR025662">
    <property type="entry name" value="Sigma_54_int_dom_ATP-bd_1"/>
</dbReference>
<dbReference type="PROSITE" id="PS50110">
    <property type="entry name" value="RESPONSE_REGULATORY"/>
    <property type="match status" value="1"/>
</dbReference>
<dbReference type="SUPFAM" id="SSF52540">
    <property type="entry name" value="P-loop containing nucleoside triphosphate hydrolases"/>
    <property type="match status" value="1"/>
</dbReference>
<keyword evidence="10" id="KW-1185">Reference proteome</keyword>
<proteinExistence type="predicted"/>
<keyword evidence="3" id="KW-0805">Transcription regulation</keyword>
<dbReference type="PROSITE" id="PS00675">
    <property type="entry name" value="SIGMA54_INTERACT_1"/>
    <property type="match status" value="1"/>
</dbReference>
<keyword evidence="2" id="KW-0067">ATP-binding</keyword>
<sequence length="441" mass="49457">MYMNETLSILVVDDSRDLLELLRRQLQDLGMNPYISDNVLEGIEILENTEIDLLITDLNMPKIGGEQLIRYCSEHFSSIPILVITGYPSVNSAINVMKLGALEYLIKPFTADELEDALRSMLGAKTVREEVQTTAVIENFQGIIGSSKKMQHLYNTIQRTKSNRATILVSGESGTGKELVARAIHYSGDFSSAPFVPVNCGAIPDQLLESELFGHLKGSFTGAITNRAGFFQAADGGTLFLDEISNTSLEVQAKLLRAIQEKEVTSLGSTKSQKINVRIVTASNVNLLELIAQGKFREDLYYRLNVISIEIPPLRERENDILALLKYFNLKFSKEQSKSKLKFDRNALSALNKYAWPGNVRELENFVQRLVVMHDDNITINEIPNYMKSKVQLDKSASLSMSLKEVEKDYIQKVLSANNNNKTKAAEILGIDRKTLREKLK</sequence>
<evidence type="ECO:0000256" key="5">
    <source>
        <dbReference type="ARBA" id="ARBA00023163"/>
    </source>
</evidence>
<dbReference type="GO" id="GO:0006355">
    <property type="term" value="P:regulation of DNA-templated transcription"/>
    <property type="evidence" value="ECO:0007669"/>
    <property type="project" value="InterPro"/>
</dbReference>
<dbReference type="InterPro" id="IPR003593">
    <property type="entry name" value="AAA+_ATPase"/>
</dbReference>
<keyword evidence="1" id="KW-0547">Nucleotide-binding</keyword>
<dbReference type="Pfam" id="PF02954">
    <property type="entry name" value="HTH_8"/>
    <property type="match status" value="1"/>
</dbReference>
<dbReference type="PROSITE" id="PS00688">
    <property type="entry name" value="SIGMA54_INTERACT_3"/>
    <property type="match status" value="1"/>
</dbReference>
<evidence type="ECO:0000256" key="1">
    <source>
        <dbReference type="ARBA" id="ARBA00022741"/>
    </source>
</evidence>
<evidence type="ECO:0000259" key="8">
    <source>
        <dbReference type="PROSITE" id="PS50110"/>
    </source>
</evidence>
<dbReference type="Pfam" id="PF00072">
    <property type="entry name" value="Response_reg"/>
    <property type="match status" value="1"/>
</dbReference>
<keyword evidence="6" id="KW-0597">Phosphoprotein</keyword>
<dbReference type="InterPro" id="IPR011006">
    <property type="entry name" value="CheY-like_superfamily"/>
</dbReference>
<dbReference type="Gene3D" id="1.10.8.60">
    <property type="match status" value="1"/>
</dbReference>
<dbReference type="InterPro" id="IPR002197">
    <property type="entry name" value="HTH_Fis"/>
</dbReference>
<comment type="caution">
    <text evidence="9">The sequence shown here is derived from an EMBL/GenBank/DDBJ whole genome shotgun (WGS) entry which is preliminary data.</text>
</comment>
<dbReference type="EMBL" id="QKSB01000001">
    <property type="protein sequence ID" value="PZE18748.1"/>
    <property type="molecule type" value="Genomic_DNA"/>
</dbReference>
<protein>
    <submittedName>
        <fullName evidence="9">Sigma-54-dependent Fis family transcriptional regulator</fullName>
    </submittedName>
</protein>
<dbReference type="InterPro" id="IPR002078">
    <property type="entry name" value="Sigma_54_int"/>
</dbReference>
<dbReference type="OrthoDB" id="5401077at2"/>
<dbReference type="InterPro" id="IPR001789">
    <property type="entry name" value="Sig_transdc_resp-reg_receiver"/>
</dbReference>
<dbReference type="GO" id="GO:0043565">
    <property type="term" value="F:sequence-specific DNA binding"/>
    <property type="evidence" value="ECO:0007669"/>
    <property type="project" value="InterPro"/>
</dbReference>
<dbReference type="GO" id="GO:0005524">
    <property type="term" value="F:ATP binding"/>
    <property type="evidence" value="ECO:0007669"/>
    <property type="project" value="UniProtKB-KW"/>
</dbReference>
<dbReference type="InterPro" id="IPR027417">
    <property type="entry name" value="P-loop_NTPase"/>
</dbReference>
<dbReference type="GO" id="GO:0000160">
    <property type="term" value="P:phosphorelay signal transduction system"/>
    <property type="evidence" value="ECO:0007669"/>
    <property type="project" value="InterPro"/>
</dbReference>
<dbReference type="PROSITE" id="PS50045">
    <property type="entry name" value="SIGMA54_INTERACT_4"/>
    <property type="match status" value="1"/>
</dbReference>
<dbReference type="CDD" id="cd00156">
    <property type="entry name" value="REC"/>
    <property type="match status" value="1"/>
</dbReference>
<evidence type="ECO:0000256" key="4">
    <source>
        <dbReference type="ARBA" id="ARBA00023125"/>
    </source>
</evidence>
<feature type="modified residue" description="4-aspartylphosphate" evidence="6">
    <location>
        <position position="57"/>
    </location>
</feature>
<accession>A0A2W1NVD5</accession>
<dbReference type="InterPro" id="IPR025943">
    <property type="entry name" value="Sigma_54_int_dom_ATP-bd_2"/>
</dbReference>
<evidence type="ECO:0000313" key="10">
    <source>
        <dbReference type="Proteomes" id="UP000249248"/>
    </source>
</evidence>
<dbReference type="Pfam" id="PF00158">
    <property type="entry name" value="Sigma54_activat"/>
    <property type="match status" value="1"/>
</dbReference>
<dbReference type="CDD" id="cd00009">
    <property type="entry name" value="AAA"/>
    <property type="match status" value="1"/>
</dbReference>
<dbReference type="AlphaFoldDB" id="A0A2W1NVD5"/>
<dbReference type="Proteomes" id="UP000249248">
    <property type="component" value="Unassembled WGS sequence"/>
</dbReference>
<reference evidence="9 10" key="1">
    <citation type="submission" date="2018-06" db="EMBL/GenBank/DDBJ databases">
        <title>The draft genome sequence of Crocinitomix sp. SM1701.</title>
        <authorList>
            <person name="Zhang X."/>
        </authorList>
    </citation>
    <scope>NUCLEOTIDE SEQUENCE [LARGE SCALE GENOMIC DNA]</scope>
    <source>
        <strain evidence="9 10">SM1701</strain>
    </source>
</reference>
<dbReference type="Gene3D" id="3.40.50.2300">
    <property type="match status" value="1"/>
</dbReference>
<dbReference type="SMART" id="SM00448">
    <property type="entry name" value="REC"/>
    <property type="match status" value="1"/>
</dbReference>
<dbReference type="PROSITE" id="PS00676">
    <property type="entry name" value="SIGMA54_INTERACT_2"/>
    <property type="match status" value="1"/>
</dbReference>
<evidence type="ECO:0000313" key="9">
    <source>
        <dbReference type="EMBL" id="PZE18748.1"/>
    </source>
</evidence>
<name>A0A2W1NVD5_9FLAO</name>
<dbReference type="SMART" id="SM00382">
    <property type="entry name" value="AAA"/>
    <property type="match status" value="1"/>
</dbReference>